<dbReference type="AlphaFoldDB" id="A0A172ZKP2"/>
<comment type="similarity">
    <text evidence="3">Belongs to the transpeptidase family.</text>
</comment>
<dbReference type="Pfam" id="PF03717">
    <property type="entry name" value="PBP_dimer"/>
    <property type="match status" value="1"/>
</dbReference>
<keyword evidence="5 12" id="KW-0812">Transmembrane</keyword>
<evidence type="ECO:0000256" key="4">
    <source>
        <dbReference type="ARBA" id="ARBA00022475"/>
    </source>
</evidence>
<keyword evidence="16" id="KW-1185">Reference proteome</keyword>
<name>A0A172ZKP2_9BACL</name>
<keyword evidence="7" id="KW-0573">Peptidoglycan synthesis</keyword>
<dbReference type="Pfam" id="PF00905">
    <property type="entry name" value="Transpeptidase"/>
    <property type="match status" value="1"/>
</dbReference>
<gene>
    <name evidence="15" type="ORF">AR543_20765</name>
</gene>
<evidence type="ECO:0000256" key="8">
    <source>
        <dbReference type="ARBA" id="ARBA00022989"/>
    </source>
</evidence>
<dbReference type="GO" id="GO:0009252">
    <property type="term" value="P:peptidoglycan biosynthetic process"/>
    <property type="evidence" value="ECO:0007669"/>
    <property type="project" value="UniProtKB-KW"/>
</dbReference>
<dbReference type="Proteomes" id="UP000078148">
    <property type="component" value="Chromosome"/>
</dbReference>
<keyword evidence="15" id="KW-0132">Cell division</keyword>
<evidence type="ECO:0000256" key="3">
    <source>
        <dbReference type="ARBA" id="ARBA00007171"/>
    </source>
</evidence>
<keyword evidence="8 12" id="KW-1133">Transmembrane helix</keyword>
<evidence type="ECO:0000256" key="2">
    <source>
        <dbReference type="ARBA" id="ARBA00004236"/>
    </source>
</evidence>
<dbReference type="STRING" id="1616788.AR543_20765"/>
<sequence length="676" mass="75285">MKKIGSSESEEFEESHRRQFSIRLNIFFFATFLIFTVLVVRLAILQFVEGPTLTEEESSITNNETPILPSRGIIYDASGSKIAYSIPTQSLYFTLDKDYQLEKNKPEFYKIVGDLKRVFNTYGDPDKKMTAEEIIDAMDITYRKNFGYTPRRIKKDLSNKEIAYFLEHKSDYKGIEVREESIRQYSPDRVAVQAVGYLQGFSAVKGDKNYQGGLVKYRNRAQLTGAKEKYLDTEFVGVDGLEYMYQDELRGKNGVRSTPVNALNRADGRSELTPPQKGHNLWMTINKNVQVATQQAITNQVAQLRYQKGAGNALTGYAVAMEVQTGNVIAMASMPDYDSNIWSKSPSGQQIADLASVYPNGTIREIYNGRRASSMVLLGSVIKPLSVMIGLKEGLFTTDTWYYDRGYAEFGKAGYETRVRNALGEVLQSLNPTTAIQKSSNAFMVDMVGKKLVVKYGSKSIDVWDKYMKEFGLGVTTQSGLPYENEGRGEYTNLKAAGSVQAAMAYASFGQQGRYTTLQLAQYVTTIANKGKRLKPQFVSKITDAKGNVVKVTKPEVLNTVDFPPEYWNTVINGMRSKVEVLNNYRYDVARKTGTSQQSVYGKIVDNGVFIAFAPRDNPKLAVAVVIPEGGFGSKSAAPVAIKIFDAYDQEYGLDGVPKKNTSTADTAESEETASQ</sequence>
<dbReference type="GO" id="GO:0008360">
    <property type="term" value="P:regulation of cell shape"/>
    <property type="evidence" value="ECO:0007669"/>
    <property type="project" value="UniProtKB-KW"/>
</dbReference>
<evidence type="ECO:0000259" key="14">
    <source>
        <dbReference type="Pfam" id="PF03717"/>
    </source>
</evidence>
<dbReference type="Gene3D" id="3.90.1310.10">
    <property type="entry name" value="Penicillin-binding protein 2a (Domain 2)"/>
    <property type="match status" value="1"/>
</dbReference>
<dbReference type="InterPro" id="IPR012338">
    <property type="entry name" value="Beta-lactam/transpept-like"/>
</dbReference>
<dbReference type="PANTHER" id="PTHR30627:SF2">
    <property type="entry name" value="PEPTIDOGLYCAN D,D-TRANSPEPTIDASE MRDA"/>
    <property type="match status" value="1"/>
</dbReference>
<dbReference type="InterPro" id="IPR036138">
    <property type="entry name" value="PBP_dimer_sf"/>
</dbReference>
<dbReference type="RefSeq" id="WP_060536282.1">
    <property type="nucleotide sequence ID" value="NZ_CP013023.1"/>
</dbReference>
<keyword evidence="9 12" id="KW-0472">Membrane</keyword>
<evidence type="ECO:0000256" key="1">
    <source>
        <dbReference type="ARBA" id="ARBA00004167"/>
    </source>
</evidence>
<reference evidence="16" key="1">
    <citation type="submission" date="2015-10" db="EMBL/GenBank/DDBJ databases">
        <title>Genome of Paenibacillus bovis sp. nov.</title>
        <authorList>
            <person name="Wu Z."/>
            <person name="Gao C."/>
            <person name="Liu Z."/>
            <person name="Zheng H."/>
        </authorList>
    </citation>
    <scope>NUCLEOTIDE SEQUENCE [LARGE SCALE GENOMIC DNA]</scope>
    <source>
        <strain evidence="16">BD3526</strain>
    </source>
</reference>
<dbReference type="SUPFAM" id="SSF56601">
    <property type="entry name" value="beta-lactamase/transpeptidase-like"/>
    <property type="match status" value="1"/>
</dbReference>
<feature type="domain" description="Penicillin-binding protein transpeptidase" evidence="13">
    <location>
        <begin position="316"/>
        <end position="645"/>
    </location>
</feature>
<dbReference type="PANTHER" id="PTHR30627">
    <property type="entry name" value="PEPTIDOGLYCAN D,D-TRANSPEPTIDASE"/>
    <property type="match status" value="1"/>
</dbReference>
<evidence type="ECO:0000256" key="11">
    <source>
        <dbReference type="SAM" id="MobiDB-lite"/>
    </source>
</evidence>
<organism evidence="15 16">
    <name type="scientific">Paenibacillus bovis</name>
    <dbReference type="NCBI Taxonomy" id="1616788"/>
    <lineage>
        <taxon>Bacteria</taxon>
        <taxon>Bacillati</taxon>
        <taxon>Bacillota</taxon>
        <taxon>Bacilli</taxon>
        <taxon>Bacillales</taxon>
        <taxon>Paenibacillaceae</taxon>
        <taxon>Paenibacillus</taxon>
    </lineage>
</organism>
<evidence type="ECO:0000313" key="16">
    <source>
        <dbReference type="Proteomes" id="UP000078148"/>
    </source>
</evidence>
<protein>
    <submittedName>
        <fullName evidence="15">Cell division protein FtsI</fullName>
    </submittedName>
</protein>
<feature type="domain" description="Penicillin-binding protein dimerisation" evidence="14">
    <location>
        <begin position="67"/>
        <end position="266"/>
    </location>
</feature>
<evidence type="ECO:0000256" key="5">
    <source>
        <dbReference type="ARBA" id="ARBA00022692"/>
    </source>
</evidence>
<dbReference type="GO" id="GO:0005886">
    <property type="term" value="C:plasma membrane"/>
    <property type="evidence" value="ECO:0007669"/>
    <property type="project" value="UniProtKB-SubCell"/>
</dbReference>
<feature type="region of interest" description="Disordered" evidence="11">
    <location>
        <begin position="655"/>
        <end position="676"/>
    </location>
</feature>
<proteinExistence type="inferred from homology"/>
<dbReference type="GO" id="GO:0071972">
    <property type="term" value="F:peptidoglycan L,D-transpeptidase activity"/>
    <property type="evidence" value="ECO:0007669"/>
    <property type="project" value="TreeGrafter"/>
</dbReference>
<feature type="transmembrane region" description="Helical" evidence="12">
    <location>
        <begin position="26"/>
        <end position="48"/>
    </location>
</feature>
<dbReference type="InterPro" id="IPR050515">
    <property type="entry name" value="Beta-lactam/transpept"/>
</dbReference>
<dbReference type="GO" id="GO:0051301">
    <property type="term" value="P:cell division"/>
    <property type="evidence" value="ECO:0007669"/>
    <property type="project" value="UniProtKB-KW"/>
</dbReference>
<evidence type="ECO:0000256" key="12">
    <source>
        <dbReference type="SAM" id="Phobius"/>
    </source>
</evidence>
<dbReference type="GO" id="GO:0071555">
    <property type="term" value="P:cell wall organization"/>
    <property type="evidence" value="ECO:0007669"/>
    <property type="project" value="UniProtKB-KW"/>
</dbReference>
<keyword evidence="15" id="KW-0131">Cell cycle</keyword>
<keyword evidence="10" id="KW-0961">Cell wall biogenesis/degradation</keyword>
<dbReference type="OrthoDB" id="9770103at2"/>
<evidence type="ECO:0000256" key="10">
    <source>
        <dbReference type="ARBA" id="ARBA00023316"/>
    </source>
</evidence>
<reference evidence="15 16" key="2">
    <citation type="journal article" date="2016" name="Int. J. Syst. Evol. Microbiol.">
        <title>Paenibacillus bovis sp. nov., isolated from raw yak (Bos grunniens) milk.</title>
        <authorList>
            <person name="Gao C."/>
            <person name="Han J."/>
            <person name="Liu Z."/>
            <person name="Xu X."/>
            <person name="Hang F."/>
            <person name="Wu Z."/>
        </authorList>
    </citation>
    <scope>NUCLEOTIDE SEQUENCE [LARGE SCALE GENOMIC DNA]</scope>
    <source>
        <strain evidence="15 16">BD3526</strain>
    </source>
</reference>
<evidence type="ECO:0000259" key="13">
    <source>
        <dbReference type="Pfam" id="PF00905"/>
    </source>
</evidence>
<dbReference type="KEGG" id="pbv:AR543_20765"/>
<evidence type="ECO:0000256" key="7">
    <source>
        <dbReference type="ARBA" id="ARBA00022984"/>
    </source>
</evidence>
<keyword evidence="4" id="KW-1003">Cell membrane</keyword>
<dbReference type="SUPFAM" id="SSF56519">
    <property type="entry name" value="Penicillin binding protein dimerisation domain"/>
    <property type="match status" value="1"/>
</dbReference>
<dbReference type="EMBL" id="CP013023">
    <property type="protein sequence ID" value="ANF98204.1"/>
    <property type="molecule type" value="Genomic_DNA"/>
</dbReference>
<comment type="subcellular location">
    <subcellularLocation>
        <location evidence="2">Cell membrane</location>
    </subcellularLocation>
    <subcellularLocation>
        <location evidence="1">Membrane</location>
        <topology evidence="1">Single-pass membrane protein</topology>
    </subcellularLocation>
</comment>
<keyword evidence="6" id="KW-0133">Cell shape</keyword>
<dbReference type="GO" id="GO:0008658">
    <property type="term" value="F:penicillin binding"/>
    <property type="evidence" value="ECO:0007669"/>
    <property type="project" value="InterPro"/>
</dbReference>
<dbReference type="InterPro" id="IPR005311">
    <property type="entry name" value="PBP_dimer"/>
</dbReference>
<dbReference type="Gene3D" id="3.40.710.10">
    <property type="entry name" value="DD-peptidase/beta-lactamase superfamily"/>
    <property type="match status" value="1"/>
</dbReference>
<evidence type="ECO:0000256" key="9">
    <source>
        <dbReference type="ARBA" id="ARBA00023136"/>
    </source>
</evidence>
<accession>A0A172ZKP2</accession>
<evidence type="ECO:0000313" key="15">
    <source>
        <dbReference type="EMBL" id="ANF98204.1"/>
    </source>
</evidence>
<evidence type="ECO:0000256" key="6">
    <source>
        <dbReference type="ARBA" id="ARBA00022960"/>
    </source>
</evidence>
<dbReference type="InterPro" id="IPR001460">
    <property type="entry name" value="PCN-bd_Tpept"/>
</dbReference>